<dbReference type="InterPro" id="IPR029068">
    <property type="entry name" value="Glyas_Bleomycin-R_OHBP_Dase"/>
</dbReference>
<proteinExistence type="inferred from homology"/>
<comment type="similarity">
    <text evidence="2 8">Belongs to the extradiol ring-cleavage dioxygenase family.</text>
</comment>
<evidence type="ECO:0000256" key="1">
    <source>
        <dbReference type="ARBA" id="ARBA00001954"/>
    </source>
</evidence>
<organism evidence="10 11">
    <name type="scientific">Azohydromonas caseinilytica</name>
    <dbReference type="NCBI Taxonomy" id="2728836"/>
    <lineage>
        <taxon>Bacteria</taxon>
        <taxon>Pseudomonadati</taxon>
        <taxon>Pseudomonadota</taxon>
        <taxon>Betaproteobacteria</taxon>
        <taxon>Burkholderiales</taxon>
        <taxon>Sphaerotilaceae</taxon>
        <taxon>Azohydromonas</taxon>
    </lineage>
</organism>
<dbReference type="InterPro" id="IPR000486">
    <property type="entry name" value="Xdiol_ring_cleave_dOase_1/2"/>
</dbReference>
<comment type="cofactor">
    <cofactor evidence="1 8">
        <name>Fe(2+)</name>
        <dbReference type="ChEBI" id="CHEBI:29033"/>
    </cofactor>
</comment>
<name>A0A848FB23_9BURK</name>
<sequence>MSLISALAYVVAETTDIARWKTYAEGVLGMMTAPTLEGGLHVKMDERQFRFLVQPGAHDRYVASGWETRTQADFEAVLAALRAAGVAVELDDGALARGRCARQLATFADPSGNRHELVWGFKSDFIRFASPAGVPRFVTGDIGMGHTVLPAPDFEATVRFFREVLGFGLSDIYNFEPPGTTGVVLPIHFLHCGNGRHHSLALAGFPAQSGCVHVMVEVDDVAEVGRAIDRMQAHQALQTATLGQHTNDRMISFYMRTPSGFDIEFGCGGAVVDWAEHVVHEFTRVSLWGHDFSVSQKALLDKDAAQA</sequence>
<dbReference type="InterPro" id="IPR004360">
    <property type="entry name" value="Glyas_Fos-R_dOase_dom"/>
</dbReference>
<dbReference type="AlphaFoldDB" id="A0A848FB23"/>
<dbReference type="EMBL" id="JABBFW010000012">
    <property type="protein sequence ID" value="NML16724.1"/>
    <property type="molecule type" value="Genomic_DNA"/>
</dbReference>
<dbReference type="InterPro" id="IPR037523">
    <property type="entry name" value="VOC_core"/>
</dbReference>
<keyword evidence="5 8" id="KW-0223">Dioxygenase</keyword>
<dbReference type="CDD" id="cd07237">
    <property type="entry name" value="BphC1-RGP6_C_like"/>
    <property type="match status" value="1"/>
</dbReference>
<gene>
    <name evidence="10" type="ORF">HHL10_17210</name>
</gene>
<evidence type="ECO:0000256" key="5">
    <source>
        <dbReference type="ARBA" id="ARBA00022964"/>
    </source>
</evidence>
<protein>
    <submittedName>
        <fullName evidence="10">Biphenyl 2,3-dioxygenase</fullName>
    </submittedName>
</protein>
<dbReference type="GO" id="GO:0051213">
    <property type="term" value="F:dioxygenase activity"/>
    <property type="evidence" value="ECO:0007669"/>
    <property type="project" value="UniProtKB-KW"/>
</dbReference>
<dbReference type="GO" id="GO:0008198">
    <property type="term" value="F:ferrous iron binding"/>
    <property type="evidence" value="ECO:0007669"/>
    <property type="project" value="InterPro"/>
</dbReference>
<accession>A0A848FB23</accession>
<dbReference type="PROSITE" id="PS00082">
    <property type="entry name" value="EXTRADIOL_DIOXYGENAS"/>
    <property type="match status" value="1"/>
</dbReference>
<dbReference type="Proteomes" id="UP000574067">
    <property type="component" value="Unassembled WGS sequence"/>
</dbReference>
<feature type="domain" description="VOC" evidence="9">
    <location>
        <begin position="143"/>
        <end position="268"/>
    </location>
</feature>
<evidence type="ECO:0000256" key="8">
    <source>
        <dbReference type="RuleBase" id="RU000683"/>
    </source>
</evidence>
<evidence type="ECO:0000313" key="11">
    <source>
        <dbReference type="Proteomes" id="UP000574067"/>
    </source>
</evidence>
<dbReference type="Pfam" id="PF00903">
    <property type="entry name" value="Glyoxalase"/>
    <property type="match status" value="1"/>
</dbReference>
<keyword evidence="11" id="KW-1185">Reference proteome</keyword>
<keyword evidence="4 8" id="KW-0058">Aromatic hydrocarbons catabolism</keyword>
<evidence type="ECO:0000313" key="10">
    <source>
        <dbReference type="EMBL" id="NML16724.1"/>
    </source>
</evidence>
<keyword evidence="6 8" id="KW-0560">Oxidoreductase</keyword>
<dbReference type="SUPFAM" id="SSF54593">
    <property type="entry name" value="Glyoxalase/Bleomycin resistance protein/Dihydroxybiphenyl dioxygenase"/>
    <property type="match status" value="2"/>
</dbReference>
<dbReference type="RefSeq" id="WP_169161627.1">
    <property type="nucleotide sequence ID" value="NZ_JABBFW010000012.1"/>
</dbReference>
<evidence type="ECO:0000259" key="9">
    <source>
        <dbReference type="PROSITE" id="PS51819"/>
    </source>
</evidence>
<dbReference type="Pfam" id="PF22632">
    <property type="entry name" value="BphC_D1"/>
    <property type="match status" value="1"/>
</dbReference>
<dbReference type="PROSITE" id="PS51819">
    <property type="entry name" value="VOC"/>
    <property type="match status" value="2"/>
</dbReference>
<keyword evidence="7 8" id="KW-0408">Iron</keyword>
<feature type="domain" description="VOC" evidence="9">
    <location>
        <begin position="6"/>
        <end position="120"/>
    </location>
</feature>
<dbReference type="CDD" id="cd07252">
    <property type="entry name" value="BphC1-RGP6_N_like"/>
    <property type="match status" value="1"/>
</dbReference>
<evidence type="ECO:0000256" key="6">
    <source>
        <dbReference type="ARBA" id="ARBA00023002"/>
    </source>
</evidence>
<keyword evidence="3" id="KW-0479">Metal-binding</keyword>
<reference evidence="10 11" key="1">
    <citation type="submission" date="2020-04" db="EMBL/GenBank/DDBJ databases">
        <title>Azohydromonas sp. isolated from soil.</title>
        <authorList>
            <person name="Dahal R.H."/>
        </authorList>
    </citation>
    <scope>NUCLEOTIDE SEQUENCE [LARGE SCALE GENOMIC DNA]</scope>
    <source>
        <strain evidence="10 11">G-1-1-14</strain>
    </source>
</reference>
<evidence type="ECO:0000256" key="7">
    <source>
        <dbReference type="ARBA" id="ARBA00023004"/>
    </source>
</evidence>
<evidence type="ECO:0000256" key="2">
    <source>
        <dbReference type="ARBA" id="ARBA00008784"/>
    </source>
</evidence>
<evidence type="ECO:0000256" key="3">
    <source>
        <dbReference type="ARBA" id="ARBA00022723"/>
    </source>
</evidence>
<dbReference type="Gene3D" id="3.10.180.10">
    <property type="entry name" value="2,3-Dihydroxybiphenyl 1,2-Dioxygenase, domain 1"/>
    <property type="match status" value="2"/>
</dbReference>
<evidence type="ECO:0000256" key="4">
    <source>
        <dbReference type="ARBA" id="ARBA00022797"/>
    </source>
</evidence>
<comment type="caution">
    <text evidence="10">The sequence shown here is derived from an EMBL/GenBank/DDBJ whole genome shotgun (WGS) entry which is preliminary data.</text>
</comment>